<accession>A0AAD0P9H3</accession>
<dbReference type="AlphaFoldDB" id="A0AAD0P9H3"/>
<evidence type="ECO:0000313" key="2">
    <source>
        <dbReference type="Proteomes" id="UP000250181"/>
    </source>
</evidence>
<dbReference type="EMBL" id="CP017666">
    <property type="protein sequence ID" value="AWX94841.1"/>
    <property type="molecule type" value="Genomic_DNA"/>
</dbReference>
<sequence>MGMRHLTFSEILQTILSINKTNNKTTGWVKQEATVNSIFQVIGVPGKADEEFYVNTSDCSKYFNGRKNIPNKIRKFIAKQPFTELAEIFADKINHHPDIPATAIATALFEQAKQGEISSLIPTCTDDIRYQQEQTLNQLFSKKLYAQYISTTILFSLLYVSNIDTTPSVDFPFQEILHFNSDVEECIQLGQYYKSYERDVIIYPDIETKLFKVLVTRTFEAPLPNPVHKYKDKYLVNFLYSTPTLRSNLHFVSLKINGKDYTDATQVIDETLDSENHSFPYKRSILLENIEPANTYKVELQTKYFASFPVRFGSFRLHAPAKRFKVSVCIRTIEKRKLSLTMKTFGSYNKHVSNIHHIEPNATLAYFENIDWTFPSSGYAYIVKPWNEYWLDFLPDIEKSTET</sequence>
<organism evidence="1 2">
    <name type="scientific">Streptococcus suis</name>
    <dbReference type="NCBI Taxonomy" id="1307"/>
    <lineage>
        <taxon>Bacteria</taxon>
        <taxon>Bacillati</taxon>
        <taxon>Bacillota</taxon>
        <taxon>Bacilli</taxon>
        <taxon>Lactobacillales</taxon>
        <taxon>Streptococcaceae</taxon>
        <taxon>Streptococcus</taxon>
    </lineage>
</organism>
<proteinExistence type="predicted"/>
<name>A0AAD0P9H3_STRSU</name>
<protein>
    <submittedName>
        <fullName evidence="1">Uncharacterized protein</fullName>
    </submittedName>
</protein>
<gene>
    <name evidence="1" type="ORF">BKM66_01240</name>
</gene>
<dbReference type="Proteomes" id="UP000250181">
    <property type="component" value="Chromosome"/>
</dbReference>
<evidence type="ECO:0000313" key="1">
    <source>
        <dbReference type="EMBL" id="AWX94841.1"/>
    </source>
</evidence>
<reference evidence="1 2" key="1">
    <citation type="submission" date="2016-10" db="EMBL/GenBank/DDBJ databases">
        <authorList>
            <person name="Zou G."/>
            <person name="Zhou R."/>
        </authorList>
    </citation>
    <scope>NUCLEOTIDE SEQUENCE [LARGE SCALE GENOMIC DNA]</scope>
    <source>
        <strain evidence="1 2">0061</strain>
    </source>
</reference>